<dbReference type="GO" id="GO:0009697">
    <property type="term" value="P:salicylic acid biosynthetic process"/>
    <property type="evidence" value="ECO:0007669"/>
    <property type="project" value="TreeGrafter"/>
</dbReference>
<dbReference type="Proteomes" id="UP000293846">
    <property type="component" value="Unassembled WGS sequence"/>
</dbReference>
<reference evidence="6 7" key="1">
    <citation type="submission" date="2019-03" db="EMBL/GenBank/DDBJ databases">
        <authorList>
            <person name="Jensen L."/>
            <person name="Storgaard J."/>
            <person name="Sulaj E."/>
            <person name="Schramm A."/>
            <person name="Marshall I.P.G."/>
        </authorList>
    </citation>
    <scope>NUCLEOTIDE SEQUENCE [LARGE SCALE GENOMIC DNA]</scope>
    <source>
        <strain evidence="6 7">2017H2G3</strain>
    </source>
</reference>
<dbReference type="PANTHER" id="PTHR42839">
    <property type="entry name" value="ISOCHORISMATE SYNTHASE ENTC"/>
    <property type="match status" value="1"/>
</dbReference>
<keyword evidence="3 4" id="KW-0413">Isomerase</keyword>
<comment type="cofactor">
    <cofactor evidence="4">
        <name>Mg(2+)</name>
        <dbReference type="ChEBI" id="CHEBI:18420"/>
    </cofactor>
</comment>
<dbReference type="GO" id="GO:0000287">
    <property type="term" value="F:magnesium ion binding"/>
    <property type="evidence" value="ECO:0007669"/>
    <property type="project" value="UniProtKB-UniRule"/>
</dbReference>
<comment type="pathway">
    <text evidence="4">Quinol/quinone metabolism; 1,4-dihydroxy-2-naphthoate biosynthesis; 1,4-dihydroxy-2-naphthoate from chorismate: step 1/7.</text>
</comment>
<keyword evidence="4" id="KW-0460">Magnesium</keyword>
<dbReference type="SUPFAM" id="SSF56322">
    <property type="entry name" value="ADC synthase"/>
    <property type="match status" value="1"/>
</dbReference>
<proteinExistence type="inferred from homology"/>
<dbReference type="UniPathway" id="UPA01057">
    <property type="reaction ID" value="UER00163"/>
</dbReference>
<dbReference type="Gene3D" id="3.60.120.10">
    <property type="entry name" value="Anthranilate synthase"/>
    <property type="match status" value="1"/>
</dbReference>
<feature type="active site" description="Proton donor" evidence="4">
    <location>
        <position position="272"/>
    </location>
</feature>
<evidence type="ECO:0000259" key="5">
    <source>
        <dbReference type="Pfam" id="PF00425"/>
    </source>
</evidence>
<dbReference type="InterPro" id="IPR004561">
    <property type="entry name" value="IsoChor_synthase"/>
</dbReference>
<sequence>MVTIQETELKEGILKAIERAKALSKPVLVSEVQEINHIEPLTFFAAGHEPFLGERFFWKDPADETFILGLGICKQIQSDQAADRFFLVEEEWKNFIKDGIINNPFHLNGIGPLMFGGFSFDPYKEKTKLWSKYSDSLFHIPKFMYSEINGRSFFTTNIVCTQHDDLSLAEAVQKERRTIFTALAADTYQEKYELINENEINPDQWKDTVAAVVNELKQRELNKVVLARETRLHFSQSIQLEQVLMNLFKLQRESFIFAFESNGDCFIGASPERLVKKSGSSFFTTCLAGSIARGKTDEEDRLLGDTLLADPKNIIEHEYVVRMIKEAMEEVCDEVTMPSKTQLLKTRDIQHLYTPVTGKAKKDTSLLLLVDRLHPTPALGGLPKEKAVEKIREVEELDRGFYGAPLGWVDYKGNGEFAVSIRSGLIQGDEASLFAGCGVVEDSNPESEYIETKIKFRPMLTALGGSNQ</sequence>
<feature type="domain" description="Chorismate-utilising enzyme C-terminal" evidence="5">
    <location>
        <begin position="202"/>
        <end position="455"/>
    </location>
</feature>
<evidence type="ECO:0000256" key="1">
    <source>
        <dbReference type="ARBA" id="ARBA00000799"/>
    </source>
</evidence>
<evidence type="ECO:0000313" key="6">
    <source>
        <dbReference type="EMBL" id="TCJ04514.1"/>
    </source>
</evidence>
<comment type="caution">
    <text evidence="6">The sequence shown here is derived from an EMBL/GenBank/DDBJ whole genome shotgun (WGS) entry which is preliminary data.</text>
</comment>
<evidence type="ECO:0000256" key="2">
    <source>
        <dbReference type="ARBA" id="ARBA00005297"/>
    </source>
</evidence>
<dbReference type="UniPathway" id="UPA00079"/>
<gene>
    <name evidence="4" type="primary">menF</name>
    <name evidence="6" type="ORF">E0Y62_08705</name>
</gene>
<dbReference type="InterPro" id="IPR015890">
    <property type="entry name" value="Chorismate_C"/>
</dbReference>
<dbReference type="GO" id="GO:0009234">
    <property type="term" value="P:menaquinone biosynthetic process"/>
    <property type="evidence" value="ECO:0007669"/>
    <property type="project" value="UniProtKB-UniRule"/>
</dbReference>
<name>A0A4V2NUH6_9BACI</name>
<accession>A0A4V2NUH6</accession>
<dbReference type="GO" id="GO:0008909">
    <property type="term" value="F:isochorismate synthase activity"/>
    <property type="evidence" value="ECO:0007669"/>
    <property type="project" value="UniProtKB-UniRule"/>
</dbReference>
<dbReference type="Pfam" id="PF00425">
    <property type="entry name" value="Chorismate_bind"/>
    <property type="match status" value="1"/>
</dbReference>
<dbReference type="InterPro" id="IPR005801">
    <property type="entry name" value="ADC_synthase"/>
</dbReference>
<dbReference type="OrthoDB" id="9803598at2"/>
<keyword evidence="7" id="KW-1185">Reference proteome</keyword>
<dbReference type="InterPro" id="IPR034681">
    <property type="entry name" value="MenF"/>
</dbReference>
<keyword evidence="4" id="KW-0479">Metal-binding</keyword>
<dbReference type="HAMAP" id="MF_01935">
    <property type="entry name" value="MenF"/>
    <property type="match status" value="1"/>
</dbReference>
<dbReference type="PANTHER" id="PTHR42839:SF1">
    <property type="entry name" value="ISOCHORISMATE SYNTHASE MENF"/>
    <property type="match status" value="1"/>
</dbReference>
<comment type="similarity">
    <text evidence="2 4">Belongs to the isochorismate synthase family.</text>
</comment>
<feature type="active site" description="Proton acceptor" evidence="4">
    <location>
        <position position="223"/>
    </location>
</feature>
<comment type="function">
    <text evidence="4">Catalyzes the conversion of chorismate to isochorismate.</text>
</comment>
<keyword evidence="4" id="KW-0474">Menaquinone biosynthesis</keyword>
<feature type="binding site" evidence="4">
    <location>
        <position position="316"/>
    </location>
    <ligand>
        <name>Mg(2+)</name>
        <dbReference type="ChEBI" id="CHEBI:18420"/>
    </ligand>
</feature>
<dbReference type="EMBL" id="SJTH01000008">
    <property type="protein sequence ID" value="TCJ04514.1"/>
    <property type="molecule type" value="Genomic_DNA"/>
</dbReference>
<feature type="binding site" evidence="4">
    <location>
        <position position="451"/>
    </location>
    <ligand>
        <name>Mg(2+)</name>
        <dbReference type="ChEBI" id="CHEBI:18420"/>
    </ligand>
</feature>
<comment type="catalytic activity">
    <reaction evidence="1 4">
        <text>chorismate = isochorismate</text>
        <dbReference type="Rhea" id="RHEA:18985"/>
        <dbReference type="ChEBI" id="CHEBI:29748"/>
        <dbReference type="ChEBI" id="CHEBI:29780"/>
        <dbReference type="EC" id="5.4.4.2"/>
    </reaction>
</comment>
<evidence type="ECO:0000313" key="7">
    <source>
        <dbReference type="Proteomes" id="UP000293846"/>
    </source>
</evidence>
<dbReference type="STRING" id="1742358.GCA_001439605_03714"/>
<dbReference type="AlphaFoldDB" id="A0A4V2NUH6"/>
<dbReference type="RefSeq" id="WP_131236671.1">
    <property type="nucleotide sequence ID" value="NZ_SJTH01000008.1"/>
</dbReference>
<comment type="pathway">
    <text evidence="4">Quinol/quinone metabolism; menaquinone biosynthesis.</text>
</comment>
<dbReference type="EC" id="5.4.4.2" evidence="4"/>
<evidence type="ECO:0000256" key="3">
    <source>
        <dbReference type="ARBA" id="ARBA00023235"/>
    </source>
</evidence>
<dbReference type="NCBIfam" id="TIGR00543">
    <property type="entry name" value="isochor_syn"/>
    <property type="match status" value="1"/>
</dbReference>
<protein>
    <recommendedName>
        <fullName evidence="4">Isochorismate synthase MenF</fullName>
        <ecNumber evidence="4">5.4.4.2</ecNumber>
    </recommendedName>
    <alternativeName>
        <fullName evidence="4">Isochorismate mutase</fullName>
    </alternativeName>
</protein>
<organism evidence="6 7">
    <name type="scientific">Cytobacillus praedii</name>
    <dbReference type="NCBI Taxonomy" id="1742358"/>
    <lineage>
        <taxon>Bacteria</taxon>
        <taxon>Bacillati</taxon>
        <taxon>Bacillota</taxon>
        <taxon>Bacilli</taxon>
        <taxon>Bacillales</taxon>
        <taxon>Bacillaceae</taxon>
        <taxon>Cytobacillus</taxon>
    </lineage>
</organism>
<evidence type="ECO:0000256" key="4">
    <source>
        <dbReference type="HAMAP-Rule" id="MF_01935"/>
    </source>
</evidence>